<keyword evidence="1" id="KW-0812">Transmembrane</keyword>
<feature type="transmembrane region" description="Helical" evidence="1">
    <location>
        <begin position="121"/>
        <end position="141"/>
    </location>
</feature>
<keyword evidence="3" id="KW-1185">Reference proteome</keyword>
<gene>
    <name evidence="2" type="ORF">OXX778_LOCUS4184</name>
</gene>
<feature type="transmembrane region" description="Helical" evidence="1">
    <location>
        <begin position="38"/>
        <end position="65"/>
    </location>
</feature>
<evidence type="ECO:0000313" key="3">
    <source>
        <dbReference type="Proteomes" id="UP000663879"/>
    </source>
</evidence>
<keyword evidence="1" id="KW-1133">Transmembrane helix</keyword>
<feature type="transmembrane region" description="Helical" evidence="1">
    <location>
        <begin position="342"/>
        <end position="367"/>
    </location>
</feature>
<feature type="transmembrane region" description="Helical" evidence="1">
    <location>
        <begin position="77"/>
        <end position="101"/>
    </location>
</feature>
<accession>A0A813PNY8</accession>
<organism evidence="2 3">
    <name type="scientific">Brachionus calyciflorus</name>
    <dbReference type="NCBI Taxonomy" id="104777"/>
    <lineage>
        <taxon>Eukaryota</taxon>
        <taxon>Metazoa</taxon>
        <taxon>Spiralia</taxon>
        <taxon>Gnathifera</taxon>
        <taxon>Rotifera</taxon>
        <taxon>Eurotatoria</taxon>
        <taxon>Monogononta</taxon>
        <taxon>Pseudotrocha</taxon>
        <taxon>Ploima</taxon>
        <taxon>Brachionidae</taxon>
        <taxon>Brachionus</taxon>
    </lineage>
</organism>
<feature type="transmembrane region" description="Helical" evidence="1">
    <location>
        <begin position="285"/>
        <end position="308"/>
    </location>
</feature>
<dbReference type="AlphaFoldDB" id="A0A813PNY8"/>
<dbReference type="OrthoDB" id="6157510at2759"/>
<evidence type="ECO:0000256" key="1">
    <source>
        <dbReference type="SAM" id="Phobius"/>
    </source>
</evidence>
<reference evidence="2" key="1">
    <citation type="submission" date="2021-02" db="EMBL/GenBank/DDBJ databases">
        <authorList>
            <person name="Nowell W R."/>
        </authorList>
    </citation>
    <scope>NUCLEOTIDE SEQUENCE</scope>
    <source>
        <strain evidence="2">Ploen Becks lab</strain>
    </source>
</reference>
<feature type="transmembrane region" description="Helical" evidence="1">
    <location>
        <begin position="204"/>
        <end position="232"/>
    </location>
</feature>
<dbReference type="PANTHER" id="PTHR33444:SF7">
    <property type="entry name" value="TRANSMEMBRANE PROTEIN 272"/>
    <property type="match status" value="1"/>
</dbReference>
<comment type="caution">
    <text evidence="2">The sequence shown here is derived from an EMBL/GenBank/DDBJ whole genome shotgun (WGS) entry which is preliminary data.</text>
</comment>
<keyword evidence="1" id="KW-0472">Membrane</keyword>
<feature type="transmembrane region" description="Helical" evidence="1">
    <location>
        <begin position="244"/>
        <end position="264"/>
    </location>
</feature>
<dbReference type="InterPro" id="IPR040350">
    <property type="entry name" value="TMEM272"/>
</dbReference>
<name>A0A813PNY8_9BILA</name>
<proteinExistence type="predicted"/>
<protein>
    <recommendedName>
        <fullName evidence="4">Transmembrane protein</fullName>
    </recommendedName>
</protein>
<dbReference type="EMBL" id="CAJNOC010000400">
    <property type="protein sequence ID" value="CAF0756194.1"/>
    <property type="molecule type" value="Genomic_DNA"/>
</dbReference>
<dbReference type="Proteomes" id="UP000663879">
    <property type="component" value="Unassembled WGS sequence"/>
</dbReference>
<sequence>MEHAFKKPRSLNIILKTIKEAKDDSENPVNFFKNLYQLVFNSIGFIISFVLLTCIPIAMIAIGFYQRDECKIDYRIPIWLIVMGIIGLVTGVSRILTSLYIFMKNRCEDRNSKEEEPCTYTCFFCFICLFMSVWFVTGNVWQSYSTKKKFFFLNTKMAEDPVYDPVSTSEEQEDKPPSYFNIISQIKTAKAEAKSPTELGSKTFQIICGSFISTICLGILTFIPITSIVIGIYTQEKCKIQPKIPLWLIVNGAGGVATAGLKLIGNIIICAKSRNKKQNSEPKALTCFNFLLSTFLLIWFFIGNYWVYSIYNRVQYDETVDPDTYCDKLCYLFSFWSITATWILLGLTCFCMCGILCIVCGVGACALKS</sequence>
<dbReference type="PANTHER" id="PTHR33444">
    <property type="entry name" value="SI:DKEY-19B23.12-RELATED"/>
    <property type="match status" value="1"/>
</dbReference>
<evidence type="ECO:0008006" key="4">
    <source>
        <dbReference type="Google" id="ProtNLM"/>
    </source>
</evidence>
<evidence type="ECO:0000313" key="2">
    <source>
        <dbReference type="EMBL" id="CAF0756194.1"/>
    </source>
</evidence>